<feature type="region of interest" description="Disordered" evidence="1">
    <location>
        <begin position="49"/>
        <end position="70"/>
    </location>
</feature>
<organism evidence="2 3">
    <name type="scientific">Coccidioides immitis RMSCC 2394</name>
    <dbReference type="NCBI Taxonomy" id="404692"/>
    <lineage>
        <taxon>Eukaryota</taxon>
        <taxon>Fungi</taxon>
        <taxon>Dikarya</taxon>
        <taxon>Ascomycota</taxon>
        <taxon>Pezizomycotina</taxon>
        <taxon>Eurotiomycetes</taxon>
        <taxon>Eurotiomycetidae</taxon>
        <taxon>Onygenales</taxon>
        <taxon>Onygenaceae</taxon>
        <taxon>Coccidioides</taxon>
    </lineage>
</organism>
<evidence type="ECO:0000313" key="3">
    <source>
        <dbReference type="Proteomes" id="UP000054565"/>
    </source>
</evidence>
<dbReference type="Proteomes" id="UP000054565">
    <property type="component" value="Unassembled WGS sequence"/>
</dbReference>
<name>A0A0J6Y6A9_COCIT</name>
<evidence type="ECO:0000313" key="2">
    <source>
        <dbReference type="EMBL" id="KMP02554.1"/>
    </source>
</evidence>
<proteinExistence type="predicted"/>
<dbReference type="AlphaFoldDB" id="A0A0J6Y6A9"/>
<reference evidence="3" key="1">
    <citation type="journal article" date="2010" name="Genome Res.">
        <title>Population genomic sequencing of Coccidioides fungi reveals recent hybridization and transposon control.</title>
        <authorList>
            <person name="Neafsey D.E."/>
            <person name="Barker B.M."/>
            <person name="Sharpton T.J."/>
            <person name="Stajich J.E."/>
            <person name="Park D.J."/>
            <person name="Whiston E."/>
            <person name="Hung C.-Y."/>
            <person name="McMahan C."/>
            <person name="White J."/>
            <person name="Sykes S."/>
            <person name="Heiman D."/>
            <person name="Young S."/>
            <person name="Zeng Q."/>
            <person name="Abouelleil A."/>
            <person name="Aftuck L."/>
            <person name="Bessette D."/>
            <person name="Brown A."/>
            <person name="FitzGerald M."/>
            <person name="Lui A."/>
            <person name="Macdonald J.P."/>
            <person name="Priest M."/>
            <person name="Orbach M.J."/>
            <person name="Galgiani J.N."/>
            <person name="Kirkland T.N."/>
            <person name="Cole G.T."/>
            <person name="Birren B.W."/>
            <person name="Henn M.R."/>
            <person name="Taylor J.W."/>
            <person name="Rounsley S.D."/>
        </authorList>
    </citation>
    <scope>NUCLEOTIDE SEQUENCE [LARGE SCALE GENOMIC DNA]</scope>
    <source>
        <strain evidence="3">RMSCC 2394</strain>
    </source>
</reference>
<sequence length="179" mass="20246">MPLHGESWSRIARDRNTKYYRGSRIRQQANTNQLRKCREFHSNRAHGPARFAPLRKGVSPTITDAQPGRRSAEQRICAAPACAEISKKGGLWKALNPIEKSNNLVDNLDSQCIKMFTTEYIRRSRTIFRTNSFGSLIKKFDKRSTKLWLTSGYGPGAQSNAWKPYIGSSNAQLQPLSTC</sequence>
<protein>
    <submittedName>
        <fullName evidence="2">Uncharacterized protein</fullName>
    </submittedName>
</protein>
<gene>
    <name evidence="2" type="ORF">CIRG_10363</name>
</gene>
<dbReference type="EMBL" id="DS028110">
    <property type="protein sequence ID" value="KMP02554.1"/>
    <property type="molecule type" value="Genomic_DNA"/>
</dbReference>
<accession>A0A0J6Y6A9</accession>
<evidence type="ECO:0000256" key="1">
    <source>
        <dbReference type="SAM" id="MobiDB-lite"/>
    </source>
</evidence>